<reference evidence="3 4" key="1">
    <citation type="submission" date="2019-09" db="EMBL/GenBank/DDBJ databases">
        <title>Whole-genome sequence of the purple sulfur bacterium Thiohalocapsa marina DSM 19078.</title>
        <authorList>
            <person name="Kyndt J.A."/>
            <person name="Meyer T.E."/>
        </authorList>
    </citation>
    <scope>NUCLEOTIDE SEQUENCE [LARGE SCALE GENOMIC DNA]</scope>
    <source>
        <strain evidence="3 4">DSM 19078</strain>
    </source>
</reference>
<gene>
    <name evidence="3" type="ORF">F2Q65_17015</name>
</gene>
<keyword evidence="1" id="KW-0472">Membrane</keyword>
<dbReference type="PANTHER" id="PTHR33371:SF4">
    <property type="entry name" value="INTERMEMBRANE PHOSPHOLIPID TRANSPORT SYSTEM BINDING PROTEIN MLAD"/>
    <property type="match status" value="1"/>
</dbReference>
<dbReference type="EMBL" id="VWXX01000039">
    <property type="protein sequence ID" value="KAA6182928.1"/>
    <property type="molecule type" value="Genomic_DNA"/>
</dbReference>
<evidence type="ECO:0000313" key="3">
    <source>
        <dbReference type="EMBL" id="KAA6182928.1"/>
    </source>
</evidence>
<accession>A0A5M8FDH7</accession>
<dbReference type="PANTHER" id="PTHR33371">
    <property type="entry name" value="INTERMEMBRANE PHOSPHOLIPID TRANSPORT SYSTEM BINDING PROTEIN MLAD-RELATED"/>
    <property type="match status" value="1"/>
</dbReference>
<dbReference type="InterPro" id="IPR052336">
    <property type="entry name" value="MlaD_Phospholipid_Transporter"/>
</dbReference>
<feature type="transmembrane region" description="Helical" evidence="1">
    <location>
        <begin position="6"/>
        <end position="29"/>
    </location>
</feature>
<name>A0A5M8FDH7_9GAMM</name>
<dbReference type="AlphaFoldDB" id="A0A5M8FDH7"/>
<dbReference type="InterPro" id="IPR003399">
    <property type="entry name" value="Mce/MlaD"/>
</dbReference>
<protein>
    <submittedName>
        <fullName evidence="3">MCE family protein</fullName>
    </submittedName>
</protein>
<comment type="caution">
    <text evidence="3">The sequence shown here is derived from an EMBL/GenBank/DDBJ whole genome shotgun (WGS) entry which is preliminary data.</text>
</comment>
<keyword evidence="1" id="KW-1133">Transmembrane helix</keyword>
<evidence type="ECO:0000313" key="4">
    <source>
        <dbReference type="Proteomes" id="UP000322981"/>
    </source>
</evidence>
<evidence type="ECO:0000259" key="2">
    <source>
        <dbReference type="Pfam" id="PF02470"/>
    </source>
</evidence>
<evidence type="ECO:0000256" key="1">
    <source>
        <dbReference type="SAM" id="Phobius"/>
    </source>
</evidence>
<dbReference type="OrthoDB" id="6193911at2"/>
<proteinExistence type="predicted"/>
<sequence length="345" mass="36657">MDLMVAGSFVLAMLAVVVAVLTLLSPGLFGGYGLRAYFADAEGLNPGMDVMQDGFVIGRVLAVEPVFAGAADRADCPPLPATVQRAPELPCFRARLRILEHWPVPADSTARLVSAGLFKGNVIRIDPGLASAMLGGDDDRIATLPPEPDVVAQALAALEQAQATIDQTIRPTLVQIQQRVQQLLGGGPGRDQGGDTAAGEGADLRQGLAEVFENLKLLSRDIEQSIDPQRIRAILVAVEQLTGNLATVSDSLTDRSADVGDAVQNYSALADDIRRIVNSSEPDIRASLADTQYLLQELAAALTPILANVETASRNLSALTGDLRQDPKSLILSTPPREPSPWFER</sequence>
<keyword evidence="1" id="KW-0812">Transmembrane</keyword>
<organism evidence="3 4">
    <name type="scientific">Thiohalocapsa marina</name>
    <dbReference type="NCBI Taxonomy" id="424902"/>
    <lineage>
        <taxon>Bacteria</taxon>
        <taxon>Pseudomonadati</taxon>
        <taxon>Pseudomonadota</taxon>
        <taxon>Gammaproteobacteria</taxon>
        <taxon>Chromatiales</taxon>
        <taxon>Chromatiaceae</taxon>
        <taxon>Thiohalocapsa</taxon>
    </lineage>
</organism>
<keyword evidence="4" id="KW-1185">Reference proteome</keyword>
<feature type="domain" description="Mce/MlaD" evidence="2">
    <location>
        <begin position="31"/>
        <end position="128"/>
    </location>
</feature>
<dbReference type="Proteomes" id="UP000322981">
    <property type="component" value="Unassembled WGS sequence"/>
</dbReference>
<dbReference type="Pfam" id="PF02470">
    <property type="entry name" value="MlaD"/>
    <property type="match status" value="1"/>
</dbReference>